<evidence type="ECO:0000313" key="1">
    <source>
        <dbReference type="EMBL" id="HCE16997.1"/>
    </source>
</evidence>
<reference evidence="1 2" key="1">
    <citation type="journal article" date="2018" name="Nat. Biotechnol.">
        <title>A standardized bacterial taxonomy based on genome phylogeny substantially revises the tree of life.</title>
        <authorList>
            <person name="Parks D.H."/>
            <person name="Chuvochina M."/>
            <person name="Waite D.W."/>
            <person name="Rinke C."/>
            <person name="Skarshewski A."/>
            <person name="Chaumeil P.A."/>
            <person name="Hugenholtz P."/>
        </authorList>
    </citation>
    <scope>NUCLEOTIDE SEQUENCE [LARGE SCALE GENOMIC DNA]</scope>
    <source>
        <strain evidence="1">UBA8781</strain>
    </source>
</reference>
<proteinExistence type="predicted"/>
<dbReference type="Proteomes" id="UP000264141">
    <property type="component" value="Unassembled WGS sequence"/>
</dbReference>
<name>A0A3D1JFI3_9CHLR</name>
<accession>A0A3D1JFI3</accession>
<dbReference type="OrthoDB" id="160693at2"/>
<evidence type="ECO:0000313" key="2">
    <source>
        <dbReference type="Proteomes" id="UP000264141"/>
    </source>
</evidence>
<dbReference type="EMBL" id="DPBP01000019">
    <property type="protein sequence ID" value="HCE16997.1"/>
    <property type="molecule type" value="Genomic_DNA"/>
</dbReference>
<comment type="caution">
    <text evidence="1">The sequence shown here is derived from an EMBL/GenBank/DDBJ whole genome shotgun (WGS) entry which is preliminary data.</text>
</comment>
<dbReference type="STRING" id="229919.GCA_001050195_00368"/>
<protein>
    <recommendedName>
        <fullName evidence="3">GH16 domain-containing protein</fullName>
    </recommendedName>
</protein>
<evidence type="ECO:0008006" key="3">
    <source>
        <dbReference type="Google" id="ProtNLM"/>
    </source>
</evidence>
<sequence>MIGGAGMIDEKVLVAKGSAGSKVERTGPSSWRLQIPAGETPEYRWAQLDNYGNQPRSRFALRPPFALSVRARVSQADLPGTWGFGLWNNPFTVELGIGGVTARFPALPNAAWFFHASPPNALSFRDDLPAHGFLMAVFSSPLIPPGVLALGLPWLPLLAFRPAARWIRRCLGRIIREDSARLEIDPTVWHEYRLELKETSCRFEVDGRKMLETKVVPRGRLGLVLWIDNQYAAFSQDGRLRSGALPNPQAWLELELR</sequence>
<dbReference type="AlphaFoldDB" id="A0A3D1JFI3"/>
<organism evidence="1 2">
    <name type="scientific">Anaerolinea thermolimosa</name>
    <dbReference type="NCBI Taxonomy" id="229919"/>
    <lineage>
        <taxon>Bacteria</taxon>
        <taxon>Bacillati</taxon>
        <taxon>Chloroflexota</taxon>
        <taxon>Anaerolineae</taxon>
        <taxon>Anaerolineales</taxon>
        <taxon>Anaerolineaceae</taxon>
        <taxon>Anaerolinea</taxon>
    </lineage>
</organism>
<gene>
    <name evidence="1" type="ORF">DEQ80_03975</name>
</gene>